<feature type="active site" evidence="9">
    <location>
        <position position="8"/>
    </location>
</feature>
<dbReference type="PANTHER" id="PTHR43527">
    <property type="entry name" value="4-DIPHOSPHOCYTIDYL-2-C-METHYL-D-ERYTHRITOL KINASE, CHLOROPLASTIC"/>
    <property type="match status" value="1"/>
</dbReference>
<keyword evidence="6 9" id="KW-0418">Kinase</keyword>
<sequence length="277" mass="30073">MKILSPAKINLFLHVAGKRSDGYHEIVSLMCCVSLYDILHIDFGNAATSLTCTDPEIPCNEKNHAVKASNLFLKKFKKNIGVKIHLEKNIPSGAGLGGGSSNAASVLSALNSYFGYPFTLEELMATGLEIGADVPFFLFNKPALATGIGEKLENYALELPYKILIVYPGFSVLTADIYKNLNLRLTNCKKKLKSLSLKQGFDAQLLCNDLEHVTASMYPEINKVKKAILEQKASGVLMSGSGSSVFGLFTDGDSAEKAGMVLSLNRGWRVFVVDLLN</sequence>
<dbReference type="NCBIfam" id="TIGR00154">
    <property type="entry name" value="ispE"/>
    <property type="match status" value="1"/>
</dbReference>
<evidence type="ECO:0000256" key="7">
    <source>
        <dbReference type="ARBA" id="ARBA00022840"/>
    </source>
</evidence>
<dbReference type="GO" id="GO:0005524">
    <property type="term" value="F:ATP binding"/>
    <property type="evidence" value="ECO:0007669"/>
    <property type="project" value="UniProtKB-UniRule"/>
</dbReference>
<keyword evidence="5 9" id="KW-0547">Nucleotide-binding</keyword>
<feature type="active site" evidence="9">
    <location>
        <position position="133"/>
    </location>
</feature>
<dbReference type="UniPathway" id="UPA00056">
    <property type="reaction ID" value="UER00094"/>
</dbReference>
<organism evidence="12">
    <name type="scientific">uncultured Desulfobacterium sp</name>
    <dbReference type="NCBI Taxonomy" id="201089"/>
    <lineage>
        <taxon>Bacteria</taxon>
        <taxon>Pseudomonadati</taxon>
        <taxon>Thermodesulfobacteriota</taxon>
        <taxon>Desulfobacteria</taxon>
        <taxon>Desulfobacterales</taxon>
        <taxon>Desulfobacteriaceae</taxon>
        <taxon>Desulfobacterium</taxon>
        <taxon>environmental samples</taxon>
    </lineage>
</organism>
<comment type="similarity">
    <text evidence="1 9">Belongs to the GHMP kinase family. IspE subfamily.</text>
</comment>
<dbReference type="SUPFAM" id="SSF55060">
    <property type="entry name" value="GHMP Kinase, C-terminal domain"/>
    <property type="match status" value="1"/>
</dbReference>
<dbReference type="InterPro" id="IPR013750">
    <property type="entry name" value="GHMP_kinase_C_dom"/>
</dbReference>
<keyword evidence="9" id="KW-0414">Isoprene biosynthesis</keyword>
<accession>E1YM36</accession>
<dbReference type="Gene3D" id="3.30.230.10">
    <property type="match status" value="1"/>
</dbReference>
<evidence type="ECO:0000256" key="6">
    <source>
        <dbReference type="ARBA" id="ARBA00022777"/>
    </source>
</evidence>
<name>E1YM36_9BACT</name>
<evidence type="ECO:0000256" key="5">
    <source>
        <dbReference type="ARBA" id="ARBA00022741"/>
    </source>
</evidence>
<dbReference type="InterPro" id="IPR036554">
    <property type="entry name" value="GHMP_kinase_C_sf"/>
</dbReference>
<dbReference type="Pfam" id="PF08544">
    <property type="entry name" value="GHMP_kinases_C"/>
    <property type="match status" value="1"/>
</dbReference>
<evidence type="ECO:0000313" key="12">
    <source>
        <dbReference type="EMBL" id="CBX31169.1"/>
    </source>
</evidence>
<dbReference type="AlphaFoldDB" id="E1YM36"/>
<gene>
    <name evidence="9" type="primary">ispE</name>
    <name evidence="12" type="ORF">N47_E46810</name>
</gene>
<dbReference type="HAMAP" id="MF_00061">
    <property type="entry name" value="IspE"/>
    <property type="match status" value="1"/>
</dbReference>
<feature type="domain" description="GHMP kinase N-terminal" evidence="10">
    <location>
        <begin position="63"/>
        <end position="140"/>
    </location>
</feature>
<comment type="catalytic activity">
    <reaction evidence="9">
        <text>4-CDP-2-C-methyl-D-erythritol + ATP = 4-CDP-2-C-methyl-D-erythritol 2-phosphate + ADP + H(+)</text>
        <dbReference type="Rhea" id="RHEA:18437"/>
        <dbReference type="ChEBI" id="CHEBI:15378"/>
        <dbReference type="ChEBI" id="CHEBI:30616"/>
        <dbReference type="ChEBI" id="CHEBI:57823"/>
        <dbReference type="ChEBI" id="CHEBI:57919"/>
        <dbReference type="ChEBI" id="CHEBI:456216"/>
        <dbReference type="EC" id="2.7.1.148"/>
    </reaction>
</comment>
<dbReference type="InterPro" id="IPR004424">
    <property type="entry name" value="IspE"/>
</dbReference>
<feature type="binding site" evidence="9">
    <location>
        <begin position="91"/>
        <end position="101"/>
    </location>
    <ligand>
        <name>ATP</name>
        <dbReference type="ChEBI" id="CHEBI:30616"/>
    </ligand>
</feature>
<keyword evidence="4 9" id="KW-0808">Transferase</keyword>
<evidence type="ECO:0000256" key="9">
    <source>
        <dbReference type="HAMAP-Rule" id="MF_00061"/>
    </source>
</evidence>
<evidence type="ECO:0000259" key="11">
    <source>
        <dbReference type="Pfam" id="PF08544"/>
    </source>
</evidence>
<feature type="domain" description="GHMP kinase C-terminal" evidence="11">
    <location>
        <begin position="207"/>
        <end position="258"/>
    </location>
</feature>
<reference evidence="12" key="1">
    <citation type="journal article" date="2011" name="Environ. Microbiol.">
        <title>Genomic insights into the metabolic potential of the polycyclic aromatic hydrocarbon degrading sulfate-reducing Deltaproteobacterium N47.</title>
        <authorList>
            <person name="Bergmann F."/>
            <person name="Selesi D."/>
            <person name="Weinmaier T."/>
            <person name="Tischler P."/>
            <person name="Rattei T."/>
            <person name="Meckenstock R.U."/>
        </authorList>
    </citation>
    <scope>NUCLEOTIDE SEQUENCE</scope>
</reference>
<comment type="function">
    <text evidence="9">Catalyzes the phosphorylation of the position 2 hydroxy group of 4-diphosphocytidyl-2C-methyl-D-erythritol.</text>
</comment>
<evidence type="ECO:0000256" key="4">
    <source>
        <dbReference type="ARBA" id="ARBA00022679"/>
    </source>
</evidence>
<dbReference type="GO" id="GO:0050515">
    <property type="term" value="F:4-(cytidine 5'-diphospho)-2-C-methyl-D-erythritol kinase activity"/>
    <property type="evidence" value="ECO:0007669"/>
    <property type="project" value="UniProtKB-UniRule"/>
</dbReference>
<dbReference type="EC" id="2.7.1.148" evidence="2 9"/>
<dbReference type="InterPro" id="IPR020568">
    <property type="entry name" value="Ribosomal_Su5_D2-typ_SF"/>
</dbReference>
<evidence type="ECO:0000256" key="3">
    <source>
        <dbReference type="ARBA" id="ARBA00017473"/>
    </source>
</evidence>
<dbReference type="PANTHER" id="PTHR43527:SF2">
    <property type="entry name" value="4-DIPHOSPHOCYTIDYL-2-C-METHYL-D-ERYTHRITOL KINASE, CHLOROPLASTIC"/>
    <property type="match status" value="1"/>
</dbReference>
<dbReference type="GO" id="GO:0016114">
    <property type="term" value="P:terpenoid biosynthetic process"/>
    <property type="evidence" value="ECO:0007669"/>
    <property type="project" value="UniProtKB-UniRule"/>
</dbReference>
<dbReference type="SUPFAM" id="SSF54211">
    <property type="entry name" value="Ribosomal protein S5 domain 2-like"/>
    <property type="match status" value="1"/>
</dbReference>
<keyword evidence="7 9" id="KW-0067">ATP-binding</keyword>
<dbReference type="Pfam" id="PF00288">
    <property type="entry name" value="GHMP_kinases_N"/>
    <property type="match status" value="1"/>
</dbReference>
<evidence type="ECO:0000256" key="1">
    <source>
        <dbReference type="ARBA" id="ARBA00009684"/>
    </source>
</evidence>
<dbReference type="EMBL" id="FR695877">
    <property type="protein sequence ID" value="CBX31169.1"/>
    <property type="molecule type" value="Genomic_DNA"/>
</dbReference>
<proteinExistence type="inferred from homology"/>
<dbReference type="PIRSF" id="PIRSF010376">
    <property type="entry name" value="IspE"/>
    <property type="match status" value="1"/>
</dbReference>
<comment type="pathway">
    <text evidence="9">Isoprenoid biosynthesis; isopentenyl diphosphate biosynthesis via DXP pathway; isopentenyl diphosphate from 1-deoxy-D-xylulose 5-phosphate: step 3/6.</text>
</comment>
<dbReference type="GO" id="GO:0019288">
    <property type="term" value="P:isopentenyl diphosphate biosynthetic process, methylerythritol 4-phosphate pathway"/>
    <property type="evidence" value="ECO:0007669"/>
    <property type="project" value="UniProtKB-UniRule"/>
</dbReference>
<protein>
    <recommendedName>
        <fullName evidence="3 9">4-diphosphocytidyl-2-C-methyl-D-erythritol kinase</fullName>
        <shortName evidence="9">CMK</shortName>
        <ecNumber evidence="2 9">2.7.1.148</ecNumber>
    </recommendedName>
    <alternativeName>
        <fullName evidence="8 9">4-(cytidine-5'-diphospho)-2-C-methyl-D-erythritol kinase</fullName>
    </alternativeName>
</protein>
<dbReference type="Gene3D" id="3.30.70.890">
    <property type="entry name" value="GHMP kinase, C-terminal domain"/>
    <property type="match status" value="1"/>
</dbReference>
<evidence type="ECO:0000256" key="2">
    <source>
        <dbReference type="ARBA" id="ARBA00012052"/>
    </source>
</evidence>
<evidence type="ECO:0000259" key="10">
    <source>
        <dbReference type="Pfam" id="PF00288"/>
    </source>
</evidence>
<dbReference type="InterPro" id="IPR006204">
    <property type="entry name" value="GHMP_kinase_N_dom"/>
</dbReference>
<dbReference type="InterPro" id="IPR014721">
    <property type="entry name" value="Ribsml_uS5_D2-typ_fold_subgr"/>
</dbReference>
<evidence type="ECO:0000256" key="8">
    <source>
        <dbReference type="ARBA" id="ARBA00032554"/>
    </source>
</evidence>